<reference evidence="10 11" key="1">
    <citation type="submission" date="2019-05" db="EMBL/GenBank/DDBJ databases">
        <title>Thiomicrorhabdus sediminis sp. nov, a novel sulfur-oxidizing bacterium isolated from coastal sediment.</title>
        <authorList>
            <person name="Liu X."/>
        </authorList>
    </citation>
    <scope>NUCLEOTIDE SEQUENCE [LARGE SCALE GENOMIC DNA]</scope>
    <source>
        <strain evidence="10 11">G1</strain>
    </source>
</reference>
<name>A0A4P9K3K6_9GAMM</name>
<dbReference type="AlphaFoldDB" id="A0A4P9K3K6"/>
<evidence type="ECO:0000256" key="1">
    <source>
        <dbReference type="ARBA" id="ARBA00004141"/>
    </source>
</evidence>
<evidence type="ECO:0000256" key="2">
    <source>
        <dbReference type="ARBA" id="ARBA00022448"/>
    </source>
</evidence>
<protein>
    <recommendedName>
        <fullName evidence="8">Protein-methionine-sulfoxide reductase heme-binding subunit MsrQ</fullName>
    </recommendedName>
    <alternativeName>
        <fullName evidence="8">Flavocytochrome MsrQ</fullName>
    </alternativeName>
</protein>
<dbReference type="GO" id="GO:0009055">
    <property type="term" value="F:electron transfer activity"/>
    <property type="evidence" value="ECO:0007669"/>
    <property type="project" value="UniProtKB-UniRule"/>
</dbReference>
<dbReference type="HAMAP" id="MF_01207">
    <property type="entry name" value="MsrQ"/>
    <property type="match status" value="1"/>
</dbReference>
<keyword evidence="3 8" id="KW-0349">Heme</keyword>
<dbReference type="Proteomes" id="UP000304864">
    <property type="component" value="Chromosome"/>
</dbReference>
<keyword evidence="8" id="KW-0285">Flavoprotein</keyword>
<keyword evidence="8" id="KW-1003">Cell membrane</keyword>
<gene>
    <name evidence="8" type="primary">msrQ</name>
    <name evidence="10" type="ORF">FE785_01840</name>
</gene>
<evidence type="ECO:0000313" key="10">
    <source>
        <dbReference type="EMBL" id="QCU89462.1"/>
    </source>
</evidence>
<dbReference type="PANTHER" id="PTHR36964:SF1">
    <property type="entry name" value="PROTEIN-METHIONINE-SULFOXIDE REDUCTASE HEME-BINDING SUBUNIT MSRQ"/>
    <property type="match status" value="1"/>
</dbReference>
<evidence type="ECO:0000256" key="4">
    <source>
        <dbReference type="ARBA" id="ARBA00022692"/>
    </source>
</evidence>
<keyword evidence="11" id="KW-1185">Reference proteome</keyword>
<dbReference type="OrthoDB" id="9788328at2"/>
<evidence type="ECO:0000256" key="6">
    <source>
        <dbReference type="ARBA" id="ARBA00023004"/>
    </source>
</evidence>
<dbReference type="PANTHER" id="PTHR36964">
    <property type="entry name" value="PROTEIN-METHIONINE-SULFOXIDE REDUCTASE HEME-BINDING SUBUNIT MSRQ"/>
    <property type="match status" value="1"/>
</dbReference>
<evidence type="ECO:0000256" key="8">
    <source>
        <dbReference type="HAMAP-Rule" id="MF_01207"/>
    </source>
</evidence>
<dbReference type="Pfam" id="PF01794">
    <property type="entry name" value="Ferric_reduct"/>
    <property type="match status" value="1"/>
</dbReference>
<evidence type="ECO:0000256" key="3">
    <source>
        <dbReference type="ARBA" id="ARBA00022617"/>
    </source>
</evidence>
<comment type="subcellular location">
    <subcellularLocation>
        <location evidence="8">Cell membrane</location>
        <topology evidence="8">Multi-pass membrane protein</topology>
    </subcellularLocation>
    <subcellularLocation>
        <location evidence="1">Membrane</location>
        <topology evidence="1">Multi-pass membrane protein</topology>
    </subcellularLocation>
</comment>
<comment type="cofactor">
    <cofactor evidence="8">
        <name>FMN</name>
        <dbReference type="ChEBI" id="CHEBI:58210"/>
    </cofactor>
    <text evidence="8">Binds 1 FMN per subunit.</text>
</comment>
<keyword evidence="7 8" id="KW-0472">Membrane</keyword>
<comment type="caution">
    <text evidence="8">Lacks conserved residue(s) required for the propagation of feature annotation.</text>
</comment>
<sequence length="200" mass="23285">MNSLWRIVLLSLLCSIPALDLGWRFYHFDLGANPVETLQHTTGDWALYFLLATLSITPINNLLRPRWSNFLAMHLTRRVLGLSAFCYAVLHLLAYWFFDLELSLPLLVEDVLERPFILMGMLALILLIPLAMTSTAAWQRRLRQRWQSLHKLVYPITLLAIIHYVMLVKADLFQPLLMLLIFSVLMLLRNKSLLKNLSQR</sequence>
<dbReference type="EMBL" id="CP040602">
    <property type="protein sequence ID" value="QCU89462.1"/>
    <property type="molecule type" value="Genomic_DNA"/>
</dbReference>
<organism evidence="10 11">
    <name type="scientific">Thiomicrorhabdus sediminis</name>
    <dbReference type="NCBI Taxonomy" id="2580412"/>
    <lineage>
        <taxon>Bacteria</taxon>
        <taxon>Pseudomonadati</taxon>
        <taxon>Pseudomonadota</taxon>
        <taxon>Gammaproteobacteria</taxon>
        <taxon>Thiotrichales</taxon>
        <taxon>Piscirickettsiaceae</taxon>
        <taxon>Thiomicrorhabdus</taxon>
    </lineage>
</organism>
<keyword evidence="6 8" id="KW-0408">Iron</keyword>
<feature type="transmembrane region" description="Helical" evidence="8">
    <location>
        <begin position="46"/>
        <end position="63"/>
    </location>
</feature>
<comment type="cofactor">
    <cofactor evidence="8">
        <name>heme b</name>
        <dbReference type="ChEBI" id="CHEBI:60344"/>
    </cofactor>
    <text evidence="8">Binds 1 heme b (iron(II)-protoporphyrin IX) group per subunit.</text>
</comment>
<feature type="transmembrane region" description="Helical" evidence="8">
    <location>
        <begin position="75"/>
        <end position="96"/>
    </location>
</feature>
<feature type="transmembrane region" description="Helical" evidence="8">
    <location>
        <begin position="149"/>
        <end position="166"/>
    </location>
</feature>
<dbReference type="GO" id="GO:0020037">
    <property type="term" value="F:heme binding"/>
    <property type="evidence" value="ECO:0007669"/>
    <property type="project" value="UniProtKB-UniRule"/>
</dbReference>
<proteinExistence type="inferred from homology"/>
<evidence type="ECO:0000256" key="5">
    <source>
        <dbReference type="ARBA" id="ARBA00022989"/>
    </source>
</evidence>
<dbReference type="RefSeq" id="WP_138563845.1">
    <property type="nucleotide sequence ID" value="NZ_CP040602.1"/>
</dbReference>
<keyword evidence="4 8" id="KW-0812">Transmembrane</keyword>
<keyword evidence="2 8" id="KW-0813">Transport</keyword>
<dbReference type="KEGG" id="thig:FE785_01840"/>
<evidence type="ECO:0000313" key="11">
    <source>
        <dbReference type="Proteomes" id="UP000304864"/>
    </source>
</evidence>
<feature type="transmembrane region" description="Helical" evidence="8">
    <location>
        <begin position="116"/>
        <end position="137"/>
    </location>
</feature>
<keyword evidence="5 8" id="KW-1133">Transmembrane helix</keyword>
<dbReference type="GO" id="GO:0005886">
    <property type="term" value="C:plasma membrane"/>
    <property type="evidence" value="ECO:0007669"/>
    <property type="project" value="UniProtKB-SubCell"/>
</dbReference>
<keyword evidence="8" id="KW-0479">Metal-binding</keyword>
<feature type="domain" description="Ferric oxidoreductase" evidence="9">
    <location>
        <begin position="42"/>
        <end position="160"/>
    </location>
</feature>
<comment type="function">
    <text evidence="8">Part of the MsrPQ system that repairs oxidized periplasmic proteins containing methionine sulfoxide residues (Met-O), using respiratory chain electrons. Thus protects these proteins from oxidative-stress damage caused by reactive species of oxygen and chlorine generated by the host defense mechanisms. MsrPQ is essential for the maintenance of envelope integrity under bleach stress, rescuing a wide series of structurally unrelated periplasmic proteins from methionine oxidation. MsrQ provides electrons for reduction to the reductase catalytic subunit MsrP, using the quinone pool of the respiratory chain.</text>
</comment>
<dbReference type="GO" id="GO:0046872">
    <property type="term" value="F:metal ion binding"/>
    <property type="evidence" value="ECO:0007669"/>
    <property type="project" value="UniProtKB-KW"/>
</dbReference>
<keyword evidence="8" id="KW-0288">FMN</keyword>
<dbReference type="InterPro" id="IPR022837">
    <property type="entry name" value="MsrQ-like"/>
</dbReference>
<accession>A0A4P9K3K6</accession>
<evidence type="ECO:0000259" key="9">
    <source>
        <dbReference type="Pfam" id="PF01794"/>
    </source>
</evidence>
<dbReference type="GO" id="GO:0016679">
    <property type="term" value="F:oxidoreductase activity, acting on diphenols and related substances as donors"/>
    <property type="evidence" value="ECO:0007669"/>
    <property type="project" value="TreeGrafter"/>
</dbReference>
<dbReference type="InterPro" id="IPR013130">
    <property type="entry name" value="Fe3_Rdtase_TM_dom"/>
</dbReference>
<keyword evidence="8" id="KW-0249">Electron transport</keyword>
<dbReference type="GO" id="GO:0010181">
    <property type="term" value="F:FMN binding"/>
    <property type="evidence" value="ECO:0007669"/>
    <property type="project" value="UniProtKB-UniRule"/>
</dbReference>
<comment type="similarity">
    <text evidence="8">Belongs to the MsrQ family.</text>
</comment>
<feature type="transmembrane region" description="Helical" evidence="8">
    <location>
        <begin position="172"/>
        <end position="190"/>
    </location>
</feature>
<comment type="subunit">
    <text evidence="8">Heterodimer of a catalytic subunit (MsrP) and a heme-binding subunit (MsrQ).</text>
</comment>
<dbReference type="GO" id="GO:0030091">
    <property type="term" value="P:protein repair"/>
    <property type="evidence" value="ECO:0007669"/>
    <property type="project" value="UniProtKB-UniRule"/>
</dbReference>
<evidence type="ECO:0000256" key="7">
    <source>
        <dbReference type="ARBA" id="ARBA00023136"/>
    </source>
</evidence>